<dbReference type="PANTHER" id="PTHR43798:SF33">
    <property type="entry name" value="HYDROLASE, PUTATIVE (AFU_ORTHOLOGUE AFUA_2G14860)-RELATED"/>
    <property type="match status" value="1"/>
</dbReference>
<dbReference type="GO" id="GO:0003824">
    <property type="term" value="F:catalytic activity"/>
    <property type="evidence" value="ECO:0007669"/>
    <property type="project" value="InterPro"/>
</dbReference>
<organism evidence="2 3">
    <name type="scientific">Mesorhizobium australicum</name>
    <dbReference type="NCBI Taxonomy" id="536018"/>
    <lineage>
        <taxon>Bacteria</taxon>
        <taxon>Pseudomonadati</taxon>
        <taxon>Pseudomonadota</taxon>
        <taxon>Alphaproteobacteria</taxon>
        <taxon>Hyphomicrobiales</taxon>
        <taxon>Phyllobacteriaceae</taxon>
        <taxon>Mesorhizobium</taxon>
    </lineage>
</organism>
<reference evidence="3" key="1">
    <citation type="submission" date="2017-04" db="EMBL/GenBank/DDBJ databases">
        <authorList>
            <person name="Varghese N."/>
            <person name="Submissions S."/>
        </authorList>
    </citation>
    <scope>NUCLEOTIDE SEQUENCE [LARGE SCALE GENOMIC DNA]</scope>
    <source>
        <strain evidence="3">B5P</strain>
    </source>
</reference>
<dbReference type="InterPro" id="IPR000639">
    <property type="entry name" value="Epox_hydrolase-like"/>
</dbReference>
<keyword evidence="3" id="KW-1185">Reference proteome</keyword>
<evidence type="ECO:0000313" key="2">
    <source>
        <dbReference type="EMBL" id="SMH32764.1"/>
    </source>
</evidence>
<dbReference type="PRINTS" id="PR00111">
    <property type="entry name" value="ABHYDROLASE"/>
</dbReference>
<evidence type="ECO:0000259" key="1">
    <source>
        <dbReference type="Pfam" id="PF00561"/>
    </source>
</evidence>
<feature type="domain" description="AB hydrolase-1" evidence="1">
    <location>
        <begin position="29"/>
        <end position="250"/>
    </location>
</feature>
<dbReference type="Gene3D" id="3.40.50.1820">
    <property type="entry name" value="alpha/beta hydrolase"/>
    <property type="match status" value="1"/>
</dbReference>
<gene>
    <name evidence="2" type="ORF">SAMN02982922_1330</name>
</gene>
<proteinExistence type="predicted"/>
<dbReference type="InterPro" id="IPR000073">
    <property type="entry name" value="AB_hydrolase_1"/>
</dbReference>
<dbReference type="EMBL" id="FXBL01000004">
    <property type="protein sequence ID" value="SMH32764.1"/>
    <property type="molecule type" value="Genomic_DNA"/>
</dbReference>
<name>A0A1X7N881_9HYPH</name>
<dbReference type="RefSeq" id="WP_085463431.1">
    <property type="nucleotide sequence ID" value="NZ_FXBL01000004.1"/>
</dbReference>
<evidence type="ECO:0000313" key="3">
    <source>
        <dbReference type="Proteomes" id="UP000193083"/>
    </source>
</evidence>
<dbReference type="SUPFAM" id="SSF53474">
    <property type="entry name" value="alpha/beta-Hydrolases"/>
    <property type="match status" value="1"/>
</dbReference>
<sequence length="296" mass="31744">MTKLTESFAAIDGVRTRVLAGGAGPGPATVLLHGGLPGVSPFCGGTHLWGSMPDRLAERGRIFVPDLLASGDTEAGVGPLTVERMVAHVTALIDSQAREPVQLVGHDLGGLVALWTAIDHPDRVASLTIVASNAASPTGDGVENLSLLSPPRPLWSRESQAWAYDRLSYSHHHIDADLLDASVRAAGLAGHRAVADPDRPATESDIQVSIMRAKSRFFRVAREAGVRVPTQIIWAKNDPLVSVDHGVWLYRIIAAKQRAAHFHLINRSGSFPFREQPDEFFRLLTAFQSGLAAEAA</sequence>
<dbReference type="InterPro" id="IPR029058">
    <property type="entry name" value="AB_hydrolase_fold"/>
</dbReference>
<protein>
    <submittedName>
        <fullName evidence="2">Pimeloyl-ACP methyl ester carboxylesterase</fullName>
    </submittedName>
</protein>
<dbReference type="OrthoDB" id="9780765at2"/>
<dbReference type="InterPro" id="IPR050266">
    <property type="entry name" value="AB_hydrolase_sf"/>
</dbReference>
<dbReference type="AlphaFoldDB" id="A0A1X7N881"/>
<dbReference type="PRINTS" id="PR00412">
    <property type="entry name" value="EPOXHYDRLASE"/>
</dbReference>
<dbReference type="GO" id="GO:0016020">
    <property type="term" value="C:membrane"/>
    <property type="evidence" value="ECO:0007669"/>
    <property type="project" value="TreeGrafter"/>
</dbReference>
<dbReference type="Pfam" id="PF00561">
    <property type="entry name" value="Abhydrolase_1"/>
    <property type="match status" value="1"/>
</dbReference>
<dbReference type="Proteomes" id="UP000193083">
    <property type="component" value="Unassembled WGS sequence"/>
</dbReference>
<accession>A0A1X7N881</accession>
<dbReference type="PANTHER" id="PTHR43798">
    <property type="entry name" value="MONOACYLGLYCEROL LIPASE"/>
    <property type="match status" value="1"/>
</dbReference>